<evidence type="ECO:0000256" key="2">
    <source>
        <dbReference type="ARBA" id="ARBA00022475"/>
    </source>
</evidence>
<evidence type="ECO:0000313" key="8">
    <source>
        <dbReference type="Proteomes" id="UP000199315"/>
    </source>
</evidence>
<keyword evidence="5 6" id="KW-0472">Membrane</keyword>
<evidence type="ECO:0000256" key="1">
    <source>
        <dbReference type="ARBA" id="ARBA00004651"/>
    </source>
</evidence>
<dbReference type="Pfam" id="PF02653">
    <property type="entry name" value="BPD_transp_2"/>
    <property type="match status" value="1"/>
</dbReference>
<evidence type="ECO:0000313" key="7">
    <source>
        <dbReference type="EMBL" id="SCP98440.1"/>
    </source>
</evidence>
<dbReference type="EMBL" id="FMKA01000020">
    <property type="protein sequence ID" value="SCP98440.1"/>
    <property type="molecule type" value="Genomic_DNA"/>
</dbReference>
<keyword evidence="3 6" id="KW-0812">Transmembrane</keyword>
<evidence type="ECO:0000256" key="4">
    <source>
        <dbReference type="ARBA" id="ARBA00022989"/>
    </source>
</evidence>
<evidence type="ECO:0000256" key="3">
    <source>
        <dbReference type="ARBA" id="ARBA00022692"/>
    </source>
</evidence>
<feature type="transmembrane region" description="Helical" evidence="6">
    <location>
        <begin position="20"/>
        <end position="40"/>
    </location>
</feature>
<organism evidence="7 8">
    <name type="scientific">Anaerobium acetethylicum</name>
    <dbReference type="NCBI Taxonomy" id="1619234"/>
    <lineage>
        <taxon>Bacteria</taxon>
        <taxon>Bacillati</taxon>
        <taxon>Bacillota</taxon>
        <taxon>Clostridia</taxon>
        <taxon>Lachnospirales</taxon>
        <taxon>Lachnospiraceae</taxon>
        <taxon>Anaerobium</taxon>
    </lineage>
</organism>
<accession>A0A1D3TW44</accession>
<dbReference type="STRING" id="1619234.SAMN05421730_102049"/>
<dbReference type="InterPro" id="IPR001851">
    <property type="entry name" value="ABC_transp_permease"/>
</dbReference>
<dbReference type="GO" id="GO:0005886">
    <property type="term" value="C:plasma membrane"/>
    <property type="evidence" value="ECO:0007669"/>
    <property type="project" value="UniProtKB-SubCell"/>
</dbReference>
<comment type="subcellular location">
    <subcellularLocation>
        <location evidence="1">Cell membrane</location>
        <topology evidence="1">Multi-pass membrane protein</topology>
    </subcellularLocation>
</comment>
<evidence type="ECO:0000256" key="6">
    <source>
        <dbReference type="SAM" id="Phobius"/>
    </source>
</evidence>
<sequence>MAIGSNENCVRLSGIRVELYIIAVYVISAVCATLGGIMAASRTDPCLDWKYYELLVSSIISAGCHKKIHRYYFNFYSDFYFR</sequence>
<name>A0A1D3TW44_9FIRM</name>
<keyword evidence="2" id="KW-1003">Cell membrane</keyword>
<protein>
    <submittedName>
        <fullName evidence="7">Branched-chain amino acid transport system / permease component</fullName>
    </submittedName>
</protein>
<reference evidence="7 8" key="1">
    <citation type="submission" date="2016-09" db="EMBL/GenBank/DDBJ databases">
        <authorList>
            <person name="Capua I."/>
            <person name="De Benedictis P."/>
            <person name="Joannis T."/>
            <person name="Lombin L.H."/>
            <person name="Cattoli G."/>
        </authorList>
    </citation>
    <scope>NUCLEOTIDE SEQUENCE [LARGE SCALE GENOMIC DNA]</scope>
    <source>
        <strain evidence="7 8">GluBS11</strain>
    </source>
</reference>
<dbReference type="AlphaFoldDB" id="A0A1D3TW44"/>
<keyword evidence="8" id="KW-1185">Reference proteome</keyword>
<evidence type="ECO:0000256" key="5">
    <source>
        <dbReference type="ARBA" id="ARBA00023136"/>
    </source>
</evidence>
<dbReference type="GO" id="GO:0022857">
    <property type="term" value="F:transmembrane transporter activity"/>
    <property type="evidence" value="ECO:0007669"/>
    <property type="project" value="InterPro"/>
</dbReference>
<keyword evidence="4 6" id="KW-1133">Transmembrane helix</keyword>
<proteinExistence type="predicted"/>
<dbReference type="Proteomes" id="UP000199315">
    <property type="component" value="Unassembled WGS sequence"/>
</dbReference>
<gene>
    <name evidence="7" type="ORF">SAMN05421730_102049</name>
</gene>